<evidence type="ECO:0000256" key="4">
    <source>
        <dbReference type="ARBA" id="ARBA00022692"/>
    </source>
</evidence>
<keyword evidence="3 7" id="KW-0997">Cell inner membrane</keyword>
<feature type="transmembrane region" description="Helical" evidence="7">
    <location>
        <begin position="898"/>
        <end position="916"/>
    </location>
</feature>
<keyword evidence="5 7" id="KW-1133">Transmembrane helix</keyword>
<evidence type="ECO:0000256" key="2">
    <source>
        <dbReference type="ARBA" id="ARBA00022475"/>
    </source>
</evidence>
<keyword evidence="1 7" id="KW-0813">Transport</keyword>
<keyword evidence="10" id="KW-1185">Reference proteome</keyword>
<feature type="transmembrane region" description="Helical" evidence="7">
    <location>
        <begin position="1001"/>
        <end position="1027"/>
    </location>
</feature>
<feature type="transmembrane region" description="Helical" evidence="7">
    <location>
        <begin position="928"/>
        <end position="949"/>
    </location>
</feature>
<proteinExistence type="inferred from homology"/>
<dbReference type="InterPro" id="IPR004764">
    <property type="entry name" value="MdtF-like"/>
</dbReference>
<evidence type="ECO:0000256" key="3">
    <source>
        <dbReference type="ARBA" id="ARBA00022519"/>
    </source>
</evidence>
<feature type="transmembrane region" description="Helical" evidence="7">
    <location>
        <begin position="340"/>
        <end position="359"/>
    </location>
</feature>
<feature type="transmembrane region" description="Helical" evidence="7">
    <location>
        <begin position="366"/>
        <end position="383"/>
    </location>
</feature>
<name>A0ABV8P472_9BURK</name>
<gene>
    <name evidence="9" type="ORF">ACFOY1_18435</name>
</gene>
<feature type="transmembrane region" description="Helical" evidence="7">
    <location>
        <begin position="873"/>
        <end position="891"/>
    </location>
</feature>
<dbReference type="Proteomes" id="UP001595848">
    <property type="component" value="Unassembled WGS sequence"/>
</dbReference>
<keyword evidence="6 7" id="KW-0472">Membrane</keyword>
<comment type="caution">
    <text evidence="9">The sequence shown here is derived from an EMBL/GenBank/DDBJ whole genome shotgun (WGS) entry which is preliminary data.</text>
</comment>
<dbReference type="PANTHER" id="PTHR32063">
    <property type="match status" value="1"/>
</dbReference>
<evidence type="ECO:0000313" key="9">
    <source>
        <dbReference type="EMBL" id="MFC4202933.1"/>
    </source>
</evidence>
<organism evidence="9 10">
    <name type="scientific">Candidimonas humi</name>
    <dbReference type="NCBI Taxonomy" id="683355"/>
    <lineage>
        <taxon>Bacteria</taxon>
        <taxon>Pseudomonadati</taxon>
        <taxon>Pseudomonadota</taxon>
        <taxon>Betaproteobacteria</taxon>
        <taxon>Burkholderiales</taxon>
        <taxon>Alcaligenaceae</taxon>
        <taxon>Candidimonas</taxon>
    </lineage>
</organism>
<evidence type="ECO:0000259" key="8">
    <source>
        <dbReference type="PROSITE" id="PS50156"/>
    </source>
</evidence>
<comment type="similarity">
    <text evidence="7">Belongs to the resistance-nodulation-cell division (RND) (TC 2.A.6) family.</text>
</comment>
<keyword evidence="2" id="KW-1003">Cell membrane</keyword>
<sequence length="1051" mass="112640">MSNFFIDRPIFAWVIAILITLGGVLAIDNLGVQSYPNIAPPQVSIVAHYPGASSSTAEGSVTQVIEQQLTGIDNLLYFNSSTSSSGRVAITLTFKPGTDPDIAAMQTQNQVTRAEPRLPPAVLSQGIIVAKANPDTLMAIALSSSDPTIGRDRLNDIVASQVLNPISRIPGVGTTNQFGAEYAMRIWLNPEKMHGYGLSATDVINALEAQNIQVAAGTLGADPAVKGWGFTANVAGEGLFSTPQQFLGIILRANADGTVVKLGDIATADFGPQGYGFNTLYDGKPVGAFAIQTLPGANGLAVAKAVRAEMAKLQVGFPEGVTWSVPYDTTTFITISIHDVLVTLVEALVLVFLVMLVFLQNFRATIIPAIVIPVALLGAFIGMDALGFSVNQLSLFGMVMAIGIVVDDAIVVIENIERIMTEQGLSPKEAARKGMREISGAVVAITAVLLAVFVPSALQTGSTGIIYRQFALTIAVSMFFSAFLALTFTPALCAKYLQPEHERKKNFLFRKFNDIFDWTHNTYVGHVTHAVRHAPRWMMVFVLVVVMSGFLYVKLPGSFIPQEDQGYLLAMVQLPPGATKQRSEAVMSQIWNTLKKDPEIEHMMQIIGFSPVGSGENNGMAFIQLTDWEKRSLSAEQLIPKLNAQLHKTIRDASIVVVNLPTVHGLGQFGGFDMYLEDTGGLGRTALDQALKTVQAKAKDNKILVNVRANQLPPAPQLDFKIDRVQAASMGLSATDVANAASLMLAPTQVGQMFAEGRVKFVMLQADAPYRMSRSAFNDFYTPSSTQKNADGTPAMIPISSVINSHWDLVSPSLSRFNGNPAIEVVGDAAPGYASGEAMDEMQKIVMNDLPHGFSFDWAGESFQEVASSSGSTMLMALSILVVFLALAALYESWSVPIAVLLIVPLTLLGTVLFTMGRGLSNDVFFKIGLVTVIGLAAKNAILIIEYAVAAQAEGKTLREAILTAARLRFRPILMTSFAFILGVFPLFISTGAGANARHAIGTGVIGGMLFATIFGLLLIPVFFVVVRRIAGDKLDGTHAAKDKPPETHPS</sequence>
<feature type="transmembrane region" description="Helical" evidence="7">
    <location>
        <begin position="970"/>
        <end position="989"/>
    </location>
</feature>
<dbReference type="InterPro" id="IPR001036">
    <property type="entry name" value="Acrflvin-R"/>
</dbReference>
<dbReference type="InterPro" id="IPR000731">
    <property type="entry name" value="SSD"/>
</dbReference>
<protein>
    <recommendedName>
        <fullName evidence="7">Efflux pump membrane transporter</fullName>
    </recommendedName>
</protein>
<evidence type="ECO:0000256" key="7">
    <source>
        <dbReference type="RuleBase" id="RU364070"/>
    </source>
</evidence>
<dbReference type="PANTHER" id="PTHR32063:SF13">
    <property type="entry name" value="MULTIDRUG EFFLUX PUMP SUBUNIT ACRB-RELATED"/>
    <property type="match status" value="1"/>
</dbReference>
<comment type="caution">
    <text evidence="7">Lacks conserved residue(s) required for the propagation of feature annotation.</text>
</comment>
<evidence type="ECO:0000256" key="1">
    <source>
        <dbReference type="ARBA" id="ARBA00022448"/>
    </source>
</evidence>
<dbReference type="NCBIfam" id="NF000282">
    <property type="entry name" value="RND_permease_1"/>
    <property type="match status" value="1"/>
</dbReference>
<reference evidence="10" key="1">
    <citation type="journal article" date="2019" name="Int. J. Syst. Evol. Microbiol.">
        <title>The Global Catalogue of Microorganisms (GCM) 10K type strain sequencing project: providing services to taxonomists for standard genome sequencing and annotation.</title>
        <authorList>
            <consortium name="The Broad Institute Genomics Platform"/>
            <consortium name="The Broad Institute Genome Sequencing Center for Infectious Disease"/>
            <person name="Wu L."/>
            <person name="Ma J."/>
        </authorList>
    </citation>
    <scope>NUCLEOTIDE SEQUENCE [LARGE SCALE GENOMIC DNA]</scope>
    <source>
        <strain evidence="10">LMG 24813</strain>
    </source>
</reference>
<evidence type="ECO:0000256" key="5">
    <source>
        <dbReference type="ARBA" id="ARBA00022989"/>
    </source>
</evidence>
<dbReference type="RefSeq" id="WP_217965333.1">
    <property type="nucleotide sequence ID" value="NZ_JAHTBN010000006.1"/>
</dbReference>
<dbReference type="PROSITE" id="PS50156">
    <property type="entry name" value="SSD"/>
    <property type="match status" value="1"/>
</dbReference>
<dbReference type="EMBL" id="JBHSBV010000007">
    <property type="protein sequence ID" value="MFC4202933.1"/>
    <property type="molecule type" value="Genomic_DNA"/>
</dbReference>
<feature type="domain" description="SSD" evidence="8">
    <location>
        <begin position="341"/>
        <end position="495"/>
    </location>
</feature>
<comment type="subcellular location">
    <subcellularLocation>
        <location evidence="7">Cell inner membrane</location>
        <topology evidence="7">Multi-pass membrane protein</topology>
    </subcellularLocation>
</comment>
<feature type="transmembrane region" description="Helical" evidence="7">
    <location>
        <begin position="537"/>
        <end position="555"/>
    </location>
</feature>
<evidence type="ECO:0000256" key="6">
    <source>
        <dbReference type="ARBA" id="ARBA00023136"/>
    </source>
</evidence>
<feature type="transmembrane region" description="Helical" evidence="7">
    <location>
        <begin position="437"/>
        <end position="458"/>
    </location>
</feature>
<dbReference type="NCBIfam" id="TIGR00915">
    <property type="entry name" value="2A0602"/>
    <property type="match status" value="1"/>
</dbReference>
<dbReference type="Pfam" id="PF00873">
    <property type="entry name" value="ACR_tran"/>
    <property type="match status" value="1"/>
</dbReference>
<accession>A0ABV8P472</accession>
<feature type="transmembrane region" description="Helical" evidence="7">
    <location>
        <begin position="470"/>
        <end position="497"/>
    </location>
</feature>
<evidence type="ECO:0000313" key="10">
    <source>
        <dbReference type="Proteomes" id="UP001595848"/>
    </source>
</evidence>
<keyword evidence="4 7" id="KW-0812">Transmembrane</keyword>